<evidence type="ECO:0000256" key="5">
    <source>
        <dbReference type="SAM" id="Phobius"/>
    </source>
</evidence>
<evidence type="ECO:0000313" key="7">
    <source>
        <dbReference type="Proteomes" id="UP000825935"/>
    </source>
</evidence>
<proteinExistence type="predicted"/>
<organism evidence="6 7">
    <name type="scientific">Ceratopteris richardii</name>
    <name type="common">Triangle waterfern</name>
    <dbReference type="NCBI Taxonomy" id="49495"/>
    <lineage>
        <taxon>Eukaryota</taxon>
        <taxon>Viridiplantae</taxon>
        <taxon>Streptophyta</taxon>
        <taxon>Embryophyta</taxon>
        <taxon>Tracheophyta</taxon>
        <taxon>Polypodiopsida</taxon>
        <taxon>Polypodiidae</taxon>
        <taxon>Polypodiales</taxon>
        <taxon>Pteridineae</taxon>
        <taxon>Pteridaceae</taxon>
        <taxon>Parkerioideae</taxon>
        <taxon>Ceratopteris</taxon>
    </lineage>
</organism>
<evidence type="ECO:0000313" key="6">
    <source>
        <dbReference type="EMBL" id="KAH7277002.1"/>
    </source>
</evidence>
<dbReference type="AlphaFoldDB" id="A0A8T2PZK0"/>
<sequence length="429" mass="49044">MEELLPFSSPPLKRTAYIFDGEGNFSSKAWDLEAWQGKQREDRDSRFSWYHVELPRSYTTLASAAQYLILTLCPPLKLQDILALASNGPFCGFVDEAIIFRANSSGPTTSEYTQKLAGRVTKNSMITVALGRIPGLEFSTSSPDSLLTEIPHLANTVRSAFPEHGGCVIQEHVLEFYLLRNHFEDVSHRVPRFISGLLMHVLEIHVDHLQDILTKLELHVDENEYELDQGGYKVKQQRLVDRLFSNMQLRLQRLLQVLSHGEQIVPRLKEKLDSRRWLIEQDAAAIETLVGRLQKQKENAGFLAARINALQAGLDTWQSEQINKRLYYISFSSIIFLPMSIVTSVFGMNVGGIPWTEQWTPQPTYGFRNVVLLCAAILLSILGFFSAGSIYNYARKLWSSDSIKRVTDRSFSWKLAQRNRQKPYDYIRL</sequence>
<name>A0A8T2PZK0_CERRI</name>
<dbReference type="PANTHER" id="PTHR47468:SF1">
    <property type="entry name" value="OS08G0130000 PROTEIN"/>
    <property type="match status" value="1"/>
</dbReference>
<evidence type="ECO:0000256" key="1">
    <source>
        <dbReference type="ARBA" id="ARBA00004141"/>
    </source>
</evidence>
<dbReference type="GO" id="GO:0016020">
    <property type="term" value="C:membrane"/>
    <property type="evidence" value="ECO:0007669"/>
    <property type="project" value="UniProtKB-SubCell"/>
</dbReference>
<dbReference type="OMA" id="AYMFDGE"/>
<dbReference type="Proteomes" id="UP000825935">
    <property type="component" value="Chromosome 39"/>
</dbReference>
<keyword evidence="7" id="KW-1185">Reference proteome</keyword>
<dbReference type="PANTHER" id="PTHR47468">
    <property type="entry name" value="OS08G0130000 PROTEIN"/>
    <property type="match status" value="1"/>
</dbReference>
<protein>
    <submittedName>
        <fullName evidence="6">Uncharacterized protein</fullName>
    </submittedName>
</protein>
<keyword evidence="4 5" id="KW-0472">Membrane</keyword>
<dbReference type="Pfam" id="PF01544">
    <property type="entry name" value="CorA"/>
    <property type="match status" value="1"/>
</dbReference>
<dbReference type="SUPFAM" id="SSF144083">
    <property type="entry name" value="Magnesium transport protein CorA, transmembrane region"/>
    <property type="match status" value="1"/>
</dbReference>
<dbReference type="EMBL" id="CM035444">
    <property type="protein sequence ID" value="KAH7277002.1"/>
    <property type="molecule type" value="Genomic_DNA"/>
</dbReference>
<dbReference type="Gene3D" id="1.20.58.340">
    <property type="entry name" value="Magnesium transport protein CorA, transmembrane region"/>
    <property type="match status" value="1"/>
</dbReference>
<comment type="caution">
    <text evidence="6">The sequence shown here is derived from an EMBL/GenBank/DDBJ whole genome shotgun (WGS) entry which is preliminary data.</text>
</comment>
<evidence type="ECO:0000256" key="2">
    <source>
        <dbReference type="ARBA" id="ARBA00022692"/>
    </source>
</evidence>
<accession>A0A8T2PZK0</accession>
<keyword evidence="2 5" id="KW-0812">Transmembrane</keyword>
<evidence type="ECO:0000256" key="4">
    <source>
        <dbReference type="ARBA" id="ARBA00023136"/>
    </source>
</evidence>
<keyword evidence="3 5" id="KW-1133">Transmembrane helix</keyword>
<evidence type="ECO:0000256" key="3">
    <source>
        <dbReference type="ARBA" id="ARBA00022989"/>
    </source>
</evidence>
<reference evidence="6" key="1">
    <citation type="submission" date="2021-08" db="EMBL/GenBank/DDBJ databases">
        <title>WGS assembly of Ceratopteris richardii.</title>
        <authorList>
            <person name="Marchant D.B."/>
            <person name="Chen G."/>
            <person name="Jenkins J."/>
            <person name="Shu S."/>
            <person name="Leebens-Mack J."/>
            <person name="Grimwood J."/>
            <person name="Schmutz J."/>
            <person name="Soltis P."/>
            <person name="Soltis D."/>
            <person name="Chen Z.-H."/>
        </authorList>
    </citation>
    <scope>NUCLEOTIDE SEQUENCE</scope>
    <source>
        <strain evidence="6">Whitten #5841</strain>
        <tissue evidence="6">Leaf</tissue>
    </source>
</reference>
<feature type="transmembrane region" description="Helical" evidence="5">
    <location>
        <begin position="326"/>
        <end position="350"/>
    </location>
</feature>
<comment type="subcellular location">
    <subcellularLocation>
        <location evidence="1">Membrane</location>
        <topology evidence="1">Multi-pass membrane protein</topology>
    </subcellularLocation>
</comment>
<feature type="transmembrane region" description="Helical" evidence="5">
    <location>
        <begin position="370"/>
        <end position="394"/>
    </location>
</feature>
<dbReference type="InterPro" id="IPR045863">
    <property type="entry name" value="CorA_TM1_TM2"/>
</dbReference>
<dbReference type="GO" id="GO:0046873">
    <property type="term" value="F:metal ion transmembrane transporter activity"/>
    <property type="evidence" value="ECO:0007669"/>
    <property type="project" value="InterPro"/>
</dbReference>
<dbReference type="InterPro" id="IPR002523">
    <property type="entry name" value="MgTranspt_CorA/ZnTranspt_ZntB"/>
</dbReference>
<gene>
    <name evidence="6" type="ORF">KP509_39G030000</name>
</gene>
<dbReference type="OrthoDB" id="165352at2759"/>